<keyword evidence="3" id="KW-1185">Reference proteome</keyword>
<dbReference type="AlphaFoldDB" id="A0AAF0THI6"/>
<evidence type="ECO:0000313" key="2">
    <source>
        <dbReference type="EMBL" id="WMV13390.1"/>
    </source>
</evidence>
<accession>A0AAF0THI6</accession>
<sequence>MTSATHTNQDDEACMAGEAQSDHSAEEVDINALFKKFQEQVEESSDKATCKGKGTTKIGMDRPWVTKGRGKGNNLRRRGRSSLGSSYGSSSNSPILQRRKMSLISSKISHNKASSSVHLEDILEDSPLYAKLRAYLS</sequence>
<dbReference type="Proteomes" id="UP001234989">
    <property type="component" value="Chromosome 2"/>
</dbReference>
<feature type="compositionally biased region" description="Basic residues" evidence="1">
    <location>
        <begin position="68"/>
        <end position="80"/>
    </location>
</feature>
<organism evidence="2 3">
    <name type="scientific">Solanum verrucosum</name>
    <dbReference type="NCBI Taxonomy" id="315347"/>
    <lineage>
        <taxon>Eukaryota</taxon>
        <taxon>Viridiplantae</taxon>
        <taxon>Streptophyta</taxon>
        <taxon>Embryophyta</taxon>
        <taxon>Tracheophyta</taxon>
        <taxon>Spermatophyta</taxon>
        <taxon>Magnoliopsida</taxon>
        <taxon>eudicotyledons</taxon>
        <taxon>Gunneridae</taxon>
        <taxon>Pentapetalae</taxon>
        <taxon>asterids</taxon>
        <taxon>lamiids</taxon>
        <taxon>Solanales</taxon>
        <taxon>Solanaceae</taxon>
        <taxon>Solanoideae</taxon>
        <taxon>Solaneae</taxon>
        <taxon>Solanum</taxon>
    </lineage>
</organism>
<feature type="region of interest" description="Disordered" evidence="1">
    <location>
        <begin position="1"/>
        <end position="27"/>
    </location>
</feature>
<feature type="region of interest" description="Disordered" evidence="1">
    <location>
        <begin position="41"/>
        <end position="96"/>
    </location>
</feature>
<reference evidence="2" key="1">
    <citation type="submission" date="2023-08" db="EMBL/GenBank/DDBJ databases">
        <title>A de novo genome assembly of Solanum verrucosum Schlechtendal, a Mexican diploid species geographically isolated from the other diploid A-genome species in potato relatives.</title>
        <authorList>
            <person name="Hosaka K."/>
        </authorList>
    </citation>
    <scope>NUCLEOTIDE SEQUENCE</scope>
    <source>
        <tissue evidence="2">Young leaves</tissue>
    </source>
</reference>
<evidence type="ECO:0000313" key="3">
    <source>
        <dbReference type="Proteomes" id="UP001234989"/>
    </source>
</evidence>
<gene>
    <name evidence="2" type="ORF">MTR67_006775</name>
</gene>
<name>A0AAF0THI6_SOLVR</name>
<dbReference type="EMBL" id="CP133613">
    <property type="protein sequence ID" value="WMV13390.1"/>
    <property type="molecule type" value="Genomic_DNA"/>
</dbReference>
<feature type="compositionally biased region" description="Low complexity" evidence="1">
    <location>
        <begin position="81"/>
        <end position="93"/>
    </location>
</feature>
<proteinExistence type="predicted"/>
<evidence type="ECO:0000256" key="1">
    <source>
        <dbReference type="SAM" id="MobiDB-lite"/>
    </source>
</evidence>
<protein>
    <submittedName>
        <fullName evidence="2">Uncharacterized protein</fullName>
    </submittedName>
</protein>